<name>A0A061E9R0_THECC</name>
<dbReference type="OMA" id="FRWFHAF"/>
<dbReference type="HOGENOM" id="CLU_1535220_0_0_1"/>
<gene>
    <name evidence="2" type="ORF">TCM_011557</name>
</gene>
<sequence>MDLRFGVPAVLNLTFLLFFSTQPGPEMWGWNLIISKIMVHQFSFLELAFLVISVMFLLLFLFTSAEVPLILHPIRFRRSAGAFSIGLTISLVASIFFPPSLFWPVYLLVVVFSPWHGMFFDLFKHFLGWFSGTLQSVPTYFITITQNEESSTSAPLQVDLEPGLAHGQQNSEHNE</sequence>
<proteinExistence type="predicted"/>
<protein>
    <submittedName>
        <fullName evidence="2">Uncharacterized protein</fullName>
    </submittedName>
</protein>
<organism evidence="2 3">
    <name type="scientific">Theobroma cacao</name>
    <name type="common">Cacao</name>
    <name type="synonym">Cocoa</name>
    <dbReference type="NCBI Taxonomy" id="3641"/>
    <lineage>
        <taxon>Eukaryota</taxon>
        <taxon>Viridiplantae</taxon>
        <taxon>Streptophyta</taxon>
        <taxon>Embryophyta</taxon>
        <taxon>Tracheophyta</taxon>
        <taxon>Spermatophyta</taxon>
        <taxon>Magnoliopsida</taxon>
        <taxon>eudicotyledons</taxon>
        <taxon>Gunneridae</taxon>
        <taxon>Pentapetalae</taxon>
        <taxon>rosids</taxon>
        <taxon>malvids</taxon>
        <taxon>Malvales</taxon>
        <taxon>Malvaceae</taxon>
        <taxon>Byttnerioideae</taxon>
        <taxon>Theobroma</taxon>
    </lineage>
</organism>
<dbReference type="AlphaFoldDB" id="A0A061E9R0"/>
<keyword evidence="1" id="KW-0472">Membrane</keyword>
<keyword evidence="1" id="KW-1133">Transmembrane helix</keyword>
<evidence type="ECO:0000313" key="3">
    <source>
        <dbReference type="Proteomes" id="UP000026915"/>
    </source>
</evidence>
<dbReference type="EMBL" id="CM001880">
    <property type="protein sequence ID" value="EOY01720.1"/>
    <property type="molecule type" value="Genomic_DNA"/>
</dbReference>
<keyword evidence="1" id="KW-0812">Transmembrane</keyword>
<feature type="transmembrane region" description="Helical" evidence="1">
    <location>
        <begin position="79"/>
        <end position="97"/>
    </location>
</feature>
<feature type="transmembrane region" description="Helical" evidence="1">
    <location>
        <begin position="47"/>
        <end position="67"/>
    </location>
</feature>
<dbReference type="Proteomes" id="UP000026915">
    <property type="component" value="Chromosome 2"/>
</dbReference>
<reference evidence="2 3" key="1">
    <citation type="journal article" date="2013" name="Genome Biol.">
        <title>The genome sequence of the most widely cultivated cacao type and its use to identify candidate genes regulating pod color.</title>
        <authorList>
            <person name="Motamayor J.C."/>
            <person name="Mockaitis K."/>
            <person name="Schmutz J."/>
            <person name="Haiminen N."/>
            <person name="Iii D.L."/>
            <person name="Cornejo O."/>
            <person name="Findley S.D."/>
            <person name="Zheng P."/>
            <person name="Utro F."/>
            <person name="Royaert S."/>
            <person name="Saski C."/>
            <person name="Jenkins J."/>
            <person name="Podicheti R."/>
            <person name="Zhao M."/>
            <person name="Scheffler B.E."/>
            <person name="Stack J.C."/>
            <person name="Feltus F.A."/>
            <person name="Mustiga G.M."/>
            <person name="Amores F."/>
            <person name="Phillips W."/>
            <person name="Marelli J.P."/>
            <person name="May G.D."/>
            <person name="Shapiro H."/>
            <person name="Ma J."/>
            <person name="Bustamante C.D."/>
            <person name="Schnell R.J."/>
            <person name="Main D."/>
            <person name="Gilbert D."/>
            <person name="Parida L."/>
            <person name="Kuhn D.N."/>
        </authorList>
    </citation>
    <scope>NUCLEOTIDE SEQUENCE [LARGE SCALE GENOMIC DNA]</scope>
    <source>
        <strain evidence="3">cv. Matina 1-6</strain>
    </source>
</reference>
<accession>A0A061E9R0</accession>
<dbReference type="Gramene" id="EOY01720">
    <property type="protein sequence ID" value="EOY01720"/>
    <property type="gene ID" value="TCM_011557"/>
</dbReference>
<keyword evidence="3" id="KW-1185">Reference proteome</keyword>
<evidence type="ECO:0000256" key="1">
    <source>
        <dbReference type="SAM" id="Phobius"/>
    </source>
</evidence>
<dbReference type="InParanoid" id="A0A061E9R0"/>
<evidence type="ECO:0000313" key="2">
    <source>
        <dbReference type="EMBL" id="EOY01720.1"/>
    </source>
</evidence>